<evidence type="ECO:0000313" key="2">
    <source>
        <dbReference type="Proteomes" id="UP001165041"/>
    </source>
</evidence>
<organism evidence="1 2">
    <name type="scientific">Kitasatospora phosalacinea</name>
    <dbReference type="NCBI Taxonomy" id="2065"/>
    <lineage>
        <taxon>Bacteria</taxon>
        <taxon>Bacillati</taxon>
        <taxon>Actinomycetota</taxon>
        <taxon>Actinomycetes</taxon>
        <taxon>Kitasatosporales</taxon>
        <taxon>Streptomycetaceae</taxon>
        <taxon>Kitasatospora</taxon>
    </lineage>
</organism>
<name>A0A9W6V497_9ACTN</name>
<gene>
    <name evidence="1" type="ORF">Kpho02_68040</name>
</gene>
<protein>
    <submittedName>
        <fullName evidence="1">Uncharacterized protein</fullName>
    </submittedName>
</protein>
<evidence type="ECO:0000313" key="1">
    <source>
        <dbReference type="EMBL" id="GLW74506.1"/>
    </source>
</evidence>
<comment type="caution">
    <text evidence="1">The sequence shown here is derived from an EMBL/GenBank/DDBJ whole genome shotgun (WGS) entry which is preliminary data.</text>
</comment>
<dbReference type="EMBL" id="BSSA01000035">
    <property type="protein sequence ID" value="GLW74506.1"/>
    <property type="molecule type" value="Genomic_DNA"/>
</dbReference>
<accession>A0A9W6V497</accession>
<reference evidence="1" key="1">
    <citation type="submission" date="2023-02" db="EMBL/GenBank/DDBJ databases">
        <title>Kitasatospora phosalacinea NBRC 14627.</title>
        <authorList>
            <person name="Ichikawa N."/>
            <person name="Sato H."/>
            <person name="Tonouchi N."/>
        </authorList>
    </citation>
    <scope>NUCLEOTIDE SEQUENCE</scope>
    <source>
        <strain evidence="1">NBRC 14627</strain>
    </source>
</reference>
<proteinExistence type="predicted"/>
<sequence length="68" mass="7601">MTVAWNAEWYCGECGSSGQERVQSGSRCTNKVGGLAAEEQPFLFGRRDADERARDAWRDEYGGPALDW</sequence>
<dbReference type="Proteomes" id="UP001165041">
    <property type="component" value="Unassembled WGS sequence"/>
</dbReference>
<dbReference type="RefSeq" id="WP_285740088.1">
    <property type="nucleotide sequence ID" value="NZ_BSSA01000035.1"/>
</dbReference>
<dbReference type="AlphaFoldDB" id="A0A9W6V497"/>